<protein>
    <submittedName>
        <fullName evidence="1">Uncharacterized protein</fullName>
    </submittedName>
</protein>
<evidence type="ECO:0000313" key="1">
    <source>
        <dbReference type="EMBL" id="GAA3389437.1"/>
    </source>
</evidence>
<sequence>MRVARAFRRELDLWATGWQQVETFLDRIDAARDADDPHARVAEALLRVADVVERGHARRDPPTALSPPVVEALPGHHWSPGSQAVVGTDSTFAWAPEQRRWRVPGTDELELAVAQLRTSVDDGDVTVHDQVRVPRERPIFTRSAQPGDPPALLRLPAYPGGTAGTIVGGGRTVDVAPLPDVDADTASLFGQAARFAAAMVGVPGQDEDEDEDPPEPVLAWSALCVRRRFAARDGEIPISARPGGPAPLATGVGPTARAVVAGLRAQTMTSSVATGLLLGVAAHARQALADAVPDAARLVDVATILDSEGCRTPDLPDRVRDAATALTGAETAWRGLAEAADALRLSLASASARQALESAADAVASAAGPLLLTMPVELGQVRIDLDAAIAARVGYPDGTLRMLRALEGAFTASWPGWLRWFRLRYQALLAPLATRFRAPFVTGVRALVNGGDTGLIYQGLTLGDNATAGVELVPTGQPSSLGRSLVELEPGTVGVIGGDRPAAVVVLGVDRIDRQLALNIAPLRTSTETDGPGAPGVVPVGSLLGTVAPGLSEAELRTGESTLGAAADGPLHEAIALWSRLCLVYGRALVDDEVAGGDGLRSITEPTSAPLQTVSLHGSVPARASSLVLAGLGPPFWSLLDGEPTPLIGRPGELLLVRGTAGSGSGELVVQGVVEIERVIRTSAALLDRIDTSAAGVLSTDPAALPGPEGGAAPDGAGPCLICGPQEDVAVVVLRRSWLTEPVSGPVTLRRDFPGFDLPSLATKRLLPLDLLADVLGSDAASTGPADVVPADEFTAALEIFTGWTQHALRD</sequence>
<comment type="caution">
    <text evidence="1">The sequence shown here is derived from an EMBL/GenBank/DDBJ whole genome shotgun (WGS) entry which is preliminary data.</text>
</comment>
<proteinExistence type="predicted"/>
<dbReference type="RefSeq" id="WP_345729635.1">
    <property type="nucleotide sequence ID" value="NZ_BAAAYN010000024.1"/>
</dbReference>
<dbReference type="Proteomes" id="UP001501676">
    <property type="component" value="Unassembled WGS sequence"/>
</dbReference>
<keyword evidence="2" id="KW-1185">Reference proteome</keyword>
<organism evidence="1 2">
    <name type="scientific">Cryptosporangium minutisporangium</name>
    <dbReference type="NCBI Taxonomy" id="113569"/>
    <lineage>
        <taxon>Bacteria</taxon>
        <taxon>Bacillati</taxon>
        <taxon>Actinomycetota</taxon>
        <taxon>Actinomycetes</taxon>
        <taxon>Cryptosporangiales</taxon>
        <taxon>Cryptosporangiaceae</taxon>
        <taxon>Cryptosporangium</taxon>
    </lineage>
</organism>
<accession>A0ABP6T1R5</accession>
<name>A0ABP6T1R5_9ACTN</name>
<gene>
    <name evidence="1" type="ORF">GCM10020369_39550</name>
</gene>
<reference evidence="2" key="1">
    <citation type="journal article" date="2019" name="Int. J. Syst. Evol. Microbiol.">
        <title>The Global Catalogue of Microorganisms (GCM) 10K type strain sequencing project: providing services to taxonomists for standard genome sequencing and annotation.</title>
        <authorList>
            <consortium name="The Broad Institute Genomics Platform"/>
            <consortium name="The Broad Institute Genome Sequencing Center for Infectious Disease"/>
            <person name="Wu L."/>
            <person name="Ma J."/>
        </authorList>
    </citation>
    <scope>NUCLEOTIDE SEQUENCE [LARGE SCALE GENOMIC DNA]</scope>
    <source>
        <strain evidence="2">JCM 9458</strain>
    </source>
</reference>
<evidence type="ECO:0000313" key="2">
    <source>
        <dbReference type="Proteomes" id="UP001501676"/>
    </source>
</evidence>
<dbReference type="EMBL" id="BAAAYN010000024">
    <property type="protein sequence ID" value="GAA3389437.1"/>
    <property type="molecule type" value="Genomic_DNA"/>
</dbReference>